<dbReference type="SMART" id="SM00283">
    <property type="entry name" value="MA"/>
    <property type="match status" value="1"/>
</dbReference>
<dbReference type="CDD" id="cd06225">
    <property type="entry name" value="HAMP"/>
    <property type="match status" value="1"/>
</dbReference>
<keyword evidence="4 8" id="KW-0472">Membrane</keyword>
<dbReference type="SMART" id="SM00304">
    <property type="entry name" value="HAMP"/>
    <property type="match status" value="1"/>
</dbReference>
<dbReference type="Pfam" id="PF00015">
    <property type="entry name" value="MCPsignal"/>
    <property type="match status" value="1"/>
</dbReference>
<accession>A0ABW1XNZ7</accession>
<dbReference type="EMBL" id="JBHSUS010000001">
    <property type="protein sequence ID" value="MFC6441461.1"/>
    <property type="molecule type" value="Genomic_DNA"/>
</dbReference>
<sequence length="392" mass="42341">MKNSVLRQQFLAFVGFGLVMGLIFPLFASLFVEWKDGMRGWFVVSCLVAGVTIGLVNFYLVKVLLLPKIAEVADVAKAVGQNDLTRTCRVESQDVIGKITTSVNNMVIKLRDIVQQLQDMSCALNDETSTLAQVSGNARNRVIEQQKLTDAVMQLLDNTVARLNDIAGSANEAVTLANEADQHAHSSLKSIEVSLKRTTELTNNVEAASDAMQTLAQQTENIGLVLDVIRGIADQTNLLALNAAIEAARAGETGRGFAVVADEVRTLANRTQQSTTEIQQIIGELQQGSGTVLQLMKVSRDNASSTLAEAKNVANTLQTVSQATHQIKLSNDRITISTQEQVKMTGEANRQLRALNELTGTAAQGVTRLAQAMDSLSNASASMDKLIGQFRR</sequence>
<keyword evidence="12" id="KW-1185">Reference proteome</keyword>
<feature type="domain" description="Methyl-accepting transducer" evidence="9">
    <location>
        <begin position="120"/>
        <end position="356"/>
    </location>
</feature>
<keyword evidence="5 7" id="KW-0807">Transducer</keyword>
<name>A0ABW1XNZ7_9ALTE</name>
<protein>
    <submittedName>
        <fullName evidence="11">Methyl-accepting chemotaxis protein</fullName>
    </submittedName>
</protein>
<dbReference type="PROSITE" id="PS50111">
    <property type="entry name" value="CHEMOTAXIS_TRANSDUC_2"/>
    <property type="match status" value="1"/>
</dbReference>
<dbReference type="SUPFAM" id="SSF58104">
    <property type="entry name" value="Methyl-accepting chemotaxis protein (MCP) signaling domain"/>
    <property type="match status" value="1"/>
</dbReference>
<dbReference type="PRINTS" id="PR00260">
    <property type="entry name" value="CHEMTRNSDUCR"/>
</dbReference>
<feature type="transmembrane region" description="Helical" evidence="8">
    <location>
        <begin position="38"/>
        <end position="60"/>
    </location>
</feature>
<evidence type="ECO:0000256" key="6">
    <source>
        <dbReference type="ARBA" id="ARBA00029447"/>
    </source>
</evidence>
<dbReference type="PANTHER" id="PTHR32089">
    <property type="entry name" value="METHYL-ACCEPTING CHEMOTAXIS PROTEIN MCPB"/>
    <property type="match status" value="1"/>
</dbReference>
<evidence type="ECO:0000256" key="7">
    <source>
        <dbReference type="PROSITE-ProRule" id="PRU00284"/>
    </source>
</evidence>
<evidence type="ECO:0000256" key="8">
    <source>
        <dbReference type="SAM" id="Phobius"/>
    </source>
</evidence>
<dbReference type="PROSITE" id="PS50885">
    <property type="entry name" value="HAMP"/>
    <property type="match status" value="1"/>
</dbReference>
<feature type="transmembrane region" description="Helical" evidence="8">
    <location>
        <begin position="12"/>
        <end position="32"/>
    </location>
</feature>
<dbReference type="RefSeq" id="WP_131257777.1">
    <property type="nucleotide sequence ID" value="NZ_JBHSUS010000001.1"/>
</dbReference>
<dbReference type="InterPro" id="IPR003660">
    <property type="entry name" value="HAMP_dom"/>
</dbReference>
<feature type="domain" description="HAMP" evidence="10">
    <location>
        <begin position="69"/>
        <end position="115"/>
    </location>
</feature>
<evidence type="ECO:0000256" key="1">
    <source>
        <dbReference type="ARBA" id="ARBA00004141"/>
    </source>
</evidence>
<gene>
    <name evidence="11" type="ORF">ACFP85_15010</name>
</gene>
<dbReference type="Proteomes" id="UP001596364">
    <property type="component" value="Unassembled WGS sequence"/>
</dbReference>
<dbReference type="PANTHER" id="PTHR32089:SF119">
    <property type="entry name" value="METHYL-ACCEPTING CHEMOTAXIS PROTEIN CTPL"/>
    <property type="match status" value="1"/>
</dbReference>
<evidence type="ECO:0000313" key="12">
    <source>
        <dbReference type="Proteomes" id="UP001596364"/>
    </source>
</evidence>
<comment type="subcellular location">
    <subcellularLocation>
        <location evidence="1">Membrane</location>
        <topology evidence="1">Multi-pass membrane protein</topology>
    </subcellularLocation>
</comment>
<evidence type="ECO:0000313" key="11">
    <source>
        <dbReference type="EMBL" id="MFC6441461.1"/>
    </source>
</evidence>
<keyword evidence="3 8" id="KW-1133">Transmembrane helix</keyword>
<proteinExistence type="inferred from homology"/>
<evidence type="ECO:0000256" key="4">
    <source>
        <dbReference type="ARBA" id="ARBA00023136"/>
    </source>
</evidence>
<keyword evidence="2 8" id="KW-0812">Transmembrane</keyword>
<comment type="caution">
    <text evidence="11">The sequence shown here is derived from an EMBL/GenBank/DDBJ whole genome shotgun (WGS) entry which is preliminary data.</text>
</comment>
<evidence type="ECO:0000256" key="2">
    <source>
        <dbReference type="ARBA" id="ARBA00022692"/>
    </source>
</evidence>
<reference evidence="12" key="1">
    <citation type="journal article" date="2019" name="Int. J. Syst. Evol. Microbiol.">
        <title>The Global Catalogue of Microorganisms (GCM) 10K type strain sequencing project: providing services to taxonomists for standard genome sequencing and annotation.</title>
        <authorList>
            <consortium name="The Broad Institute Genomics Platform"/>
            <consortium name="The Broad Institute Genome Sequencing Center for Infectious Disease"/>
            <person name="Wu L."/>
            <person name="Ma J."/>
        </authorList>
    </citation>
    <scope>NUCLEOTIDE SEQUENCE [LARGE SCALE GENOMIC DNA]</scope>
    <source>
        <strain evidence="12">CGMCC 1.16031</strain>
    </source>
</reference>
<evidence type="ECO:0000259" key="10">
    <source>
        <dbReference type="PROSITE" id="PS50885"/>
    </source>
</evidence>
<comment type="similarity">
    <text evidence="6">Belongs to the methyl-accepting chemotaxis (MCP) protein family.</text>
</comment>
<evidence type="ECO:0000259" key="9">
    <source>
        <dbReference type="PROSITE" id="PS50111"/>
    </source>
</evidence>
<evidence type="ECO:0000256" key="3">
    <source>
        <dbReference type="ARBA" id="ARBA00022989"/>
    </source>
</evidence>
<evidence type="ECO:0000256" key="5">
    <source>
        <dbReference type="ARBA" id="ARBA00023224"/>
    </source>
</evidence>
<organism evidence="11 12">
    <name type="scientific">Pseudobowmanella zhangzhouensis</name>
    <dbReference type="NCBI Taxonomy" id="1537679"/>
    <lineage>
        <taxon>Bacteria</taxon>
        <taxon>Pseudomonadati</taxon>
        <taxon>Pseudomonadota</taxon>
        <taxon>Gammaproteobacteria</taxon>
        <taxon>Alteromonadales</taxon>
        <taxon>Alteromonadaceae</taxon>
    </lineage>
</organism>
<dbReference type="Gene3D" id="1.10.287.950">
    <property type="entry name" value="Methyl-accepting chemotaxis protein"/>
    <property type="match status" value="1"/>
</dbReference>
<dbReference type="InterPro" id="IPR004090">
    <property type="entry name" value="Chemotax_Me-accpt_rcpt"/>
</dbReference>
<dbReference type="InterPro" id="IPR004089">
    <property type="entry name" value="MCPsignal_dom"/>
</dbReference>